<reference evidence="1 2" key="1">
    <citation type="submission" date="2015-12" db="EMBL/GenBank/DDBJ databases">
        <title>The genome of Folsomia candida.</title>
        <authorList>
            <person name="Faddeeva A."/>
            <person name="Derks M.F."/>
            <person name="Anvar Y."/>
            <person name="Smit S."/>
            <person name="Van Straalen N."/>
            <person name="Roelofs D."/>
        </authorList>
    </citation>
    <scope>NUCLEOTIDE SEQUENCE [LARGE SCALE GENOMIC DNA]</scope>
    <source>
        <strain evidence="1 2">VU population</strain>
        <tissue evidence="1">Whole body</tissue>
    </source>
</reference>
<protein>
    <submittedName>
        <fullName evidence="1">Uncharacterized protein</fullName>
    </submittedName>
</protein>
<dbReference type="AlphaFoldDB" id="A0A226DA83"/>
<evidence type="ECO:0000313" key="1">
    <source>
        <dbReference type="EMBL" id="OXA41798.1"/>
    </source>
</evidence>
<accession>A0A226DA83</accession>
<sequence length="159" mass="17846">MKFLADFAPALTLPNQKSGEISHFLQSREPTFQNGFKAILQSHRGEKIPLHHLRRGGRQHYEIQVALDFAMFGKSAFIIKIDAMRIHIEKVGSKSKTKSSCENPALSLPEGTTRADVDVMEREELLQYGDVLEPSGDFRCNICSSCSSVGERVQNLRNI</sequence>
<proteinExistence type="predicted"/>
<organism evidence="1 2">
    <name type="scientific">Folsomia candida</name>
    <name type="common">Springtail</name>
    <dbReference type="NCBI Taxonomy" id="158441"/>
    <lineage>
        <taxon>Eukaryota</taxon>
        <taxon>Metazoa</taxon>
        <taxon>Ecdysozoa</taxon>
        <taxon>Arthropoda</taxon>
        <taxon>Hexapoda</taxon>
        <taxon>Collembola</taxon>
        <taxon>Entomobryomorpha</taxon>
        <taxon>Isotomoidea</taxon>
        <taxon>Isotomidae</taxon>
        <taxon>Proisotominae</taxon>
        <taxon>Folsomia</taxon>
    </lineage>
</organism>
<dbReference type="Proteomes" id="UP000198287">
    <property type="component" value="Unassembled WGS sequence"/>
</dbReference>
<comment type="caution">
    <text evidence="1">The sequence shown here is derived from an EMBL/GenBank/DDBJ whole genome shotgun (WGS) entry which is preliminary data.</text>
</comment>
<gene>
    <name evidence="1" type="ORF">Fcan01_23340</name>
</gene>
<name>A0A226DA83_FOLCA</name>
<keyword evidence="2" id="KW-1185">Reference proteome</keyword>
<dbReference type="OrthoDB" id="448448at2759"/>
<evidence type="ECO:0000313" key="2">
    <source>
        <dbReference type="Proteomes" id="UP000198287"/>
    </source>
</evidence>
<dbReference type="EMBL" id="LNIX01000028">
    <property type="protein sequence ID" value="OXA41798.1"/>
    <property type="molecule type" value="Genomic_DNA"/>
</dbReference>